<keyword evidence="3 6" id="KW-0812">Transmembrane</keyword>
<evidence type="ECO:0000313" key="9">
    <source>
        <dbReference type="Proteomes" id="UP000603369"/>
    </source>
</evidence>
<keyword evidence="4 6" id="KW-1133">Transmembrane helix</keyword>
<evidence type="ECO:0000256" key="4">
    <source>
        <dbReference type="ARBA" id="ARBA00022989"/>
    </source>
</evidence>
<organism evidence="8 9">
    <name type="scientific">Corynebacterium tuberculostearicum</name>
    <dbReference type="NCBI Taxonomy" id="38304"/>
    <lineage>
        <taxon>Bacteria</taxon>
        <taxon>Bacillati</taxon>
        <taxon>Actinomycetota</taxon>
        <taxon>Actinomycetes</taxon>
        <taxon>Mycobacteriales</taxon>
        <taxon>Corynebacteriaceae</taxon>
        <taxon>Corynebacterium</taxon>
    </lineage>
</organism>
<sequence>MAAASPRTWRGAAQRASRSTSLRAQSARFAVTGALAALIDVSLTWLLQIGFGLLSADPARAVGFIVGTWAAYLLNRRWTFQAKATAVRFAGVLATYGVTFVVNMVAYKFLFELFDVHWEWNSTLSLVVAFAISQGTATVVNFAVQRWIIFRKAGVRVVAKQDPS</sequence>
<proteinExistence type="inferred from homology"/>
<evidence type="ECO:0000256" key="1">
    <source>
        <dbReference type="ARBA" id="ARBA00004141"/>
    </source>
</evidence>
<reference evidence="8 9" key="1">
    <citation type="submission" date="2020-12" db="EMBL/GenBank/DDBJ databases">
        <title>Draft genome sequence of the commensal strain Corynebacterium tuberculostearicum MFP09/CIP 102622 isolated from human skin.</title>
        <authorList>
            <person name="Boukerb A.M."/>
            <person name="Janvier X."/>
            <person name="Feuilloley M.G.J."/>
            <person name="Groboillot A."/>
        </authorList>
    </citation>
    <scope>NUCLEOTIDE SEQUENCE [LARGE SCALE GENOMIC DNA]</scope>
    <source>
        <strain evidence="8 9">CIP 102622</strain>
    </source>
</reference>
<dbReference type="GO" id="GO:0000271">
    <property type="term" value="P:polysaccharide biosynthetic process"/>
    <property type="evidence" value="ECO:0007669"/>
    <property type="project" value="InterPro"/>
</dbReference>
<dbReference type="AlphaFoldDB" id="A0A8I1L8C5"/>
<evidence type="ECO:0000313" key="8">
    <source>
        <dbReference type="EMBL" id="MBK3428541.1"/>
    </source>
</evidence>
<dbReference type="InterPro" id="IPR051401">
    <property type="entry name" value="GtrA_CellWall_Glycosyl"/>
</dbReference>
<dbReference type="Pfam" id="PF04138">
    <property type="entry name" value="GtrA_DPMS_TM"/>
    <property type="match status" value="1"/>
</dbReference>
<accession>A0A8I1L8C5</accession>
<keyword evidence="5 6" id="KW-0472">Membrane</keyword>
<dbReference type="GO" id="GO:0005886">
    <property type="term" value="C:plasma membrane"/>
    <property type="evidence" value="ECO:0007669"/>
    <property type="project" value="TreeGrafter"/>
</dbReference>
<evidence type="ECO:0000256" key="3">
    <source>
        <dbReference type="ARBA" id="ARBA00022692"/>
    </source>
</evidence>
<dbReference type="InterPro" id="IPR007267">
    <property type="entry name" value="GtrA_DPMS_TM"/>
</dbReference>
<evidence type="ECO:0000256" key="2">
    <source>
        <dbReference type="ARBA" id="ARBA00009399"/>
    </source>
</evidence>
<comment type="caution">
    <text evidence="8">The sequence shown here is derived from an EMBL/GenBank/DDBJ whole genome shotgun (WGS) entry which is preliminary data.</text>
</comment>
<dbReference type="PANTHER" id="PTHR38459:SF6">
    <property type="entry name" value="ARABINOGALACTAN BIOSYNTHESIS RECRUITING PROTEIN RV3789"/>
    <property type="match status" value="1"/>
</dbReference>
<evidence type="ECO:0000259" key="7">
    <source>
        <dbReference type="Pfam" id="PF04138"/>
    </source>
</evidence>
<dbReference type="PANTHER" id="PTHR38459">
    <property type="entry name" value="PROPHAGE BACTOPRENOL-LINKED GLUCOSE TRANSLOCASE HOMOLOG"/>
    <property type="match status" value="1"/>
</dbReference>
<name>A0A8I1L8C5_9CORY</name>
<feature type="transmembrane region" description="Helical" evidence="6">
    <location>
        <begin position="27"/>
        <end position="47"/>
    </location>
</feature>
<feature type="domain" description="GtrA/DPMS transmembrane" evidence="7">
    <location>
        <begin position="28"/>
        <end position="150"/>
    </location>
</feature>
<dbReference type="Proteomes" id="UP000603369">
    <property type="component" value="Unassembled WGS sequence"/>
</dbReference>
<feature type="transmembrane region" description="Helical" evidence="6">
    <location>
        <begin position="122"/>
        <end position="144"/>
    </location>
</feature>
<feature type="transmembrane region" description="Helical" evidence="6">
    <location>
        <begin position="59"/>
        <end position="75"/>
    </location>
</feature>
<protein>
    <submittedName>
        <fullName evidence="8">GtrA family protein</fullName>
    </submittedName>
</protein>
<evidence type="ECO:0000256" key="5">
    <source>
        <dbReference type="ARBA" id="ARBA00023136"/>
    </source>
</evidence>
<keyword evidence="9" id="KW-1185">Reference proteome</keyword>
<feature type="transmembrane region" description="Helical" evidence="6">
    <location>
        <begin position="87"/>
        <end position="110"/>
    </location>
</feature>
<dbReference type="RefSeq" id="WP_005329746.1">
    <property type="nucleotide sequence ID" value="NZ_JAEHFL010000012.1"/>
</dbReference>
<gene>
    <name evidence="8" type="ORF">JDP02_08465</name>
</gene>
<dbReference type="EMBL" id="JAEHFL010000012">
    <property type="protein sequence ID" value="MBK3428541.1"/>
    <property type="molecule type" value="Genomic_DNA"/>
</dbReference>
<comment type="similarity">
    <text evidence="2">Belongs to the GtrA family.</text>
</comment>
<evidence type="ECO:0000256" key="6">
    <source>
        <dbReference type="SAM" id="Phobius"/>
    </source>
</evidence>
<comment type="subcellular location">
    <subcellularLocation>
        <location evidence="1">Membrane</location>
        <topology evidence="1">Multi-pass membrane protein</topology>
    </subcellularLocation>
</comment>